<reference evidence="1 2" key="1">
    <citation type="submission" date="2015-09" db="EMBL/GenBank/DDBJ databases">
        <authorList>
            <consortium name="Swine Surveillance"/>
        </authorList>
    </citation>
    <scope>NUCLEOTIDE SEQUENCE [LARGE SCALE GENOMIC DNA]</scope>
    <source>
        <strain evidence="1 2">CECT 5294</strain>
    </source>
</reference>
<dbReference type="RefSeq" id="WP_072936826.1">
    <property type="nucleotide sequence ID" value="NZ_CYRX01000004.1"/>
</dbReference>
<dbReference type="Pfam" id="PF12686">
    <property type="entry name" value="DUF3800"/>
    <property type="match status" value="1"/>
</dbReference>
<sequence>MYIACDEAGHTGPDLLASDQRYFAFASVNVTDDEAWALISEARRCHPVQMPELKASKLMGSNRGRRLVAQIVEGLEGKFAICAHDKLLALCGWVFEYIFEPVYQDDPRIFYQKDFHRFIAMYCYLWFLDDRSEAKDALEQFQAFMRSRDPNDAPALFNFAGGPLTGEPHPFELVQRFATGHKKKIARDVDNIEKHTSDKGTWTLDLSASGLWSHLNHWGKLKKPINVICDDSKPLRAIEADLDGIARNAAIARAEVLLGEKDLGWQLAKPIEFVDSRARPSVQLADILASTAVYCYSNGLPDGMVQTGEIMDEGMLRDSIFPDFERVKLEHDKVKVDYAVLYELAATSEGAGTGAPIHAYYEIAEAGVASGELKIGLH</sequence>
<dbReference type="EMBL" id="CYRX01000004">
    <property type="protein sequence ID" value="CUH58738.1"/>
    <property type="molecule type" value="Genomic_DNA"/>
</dbReference>
<name>A0A0N7LSS8_9RHOB</name>
<evidence type="ECO:0000313" key="1">
    <source>
        <dbReference type="EMBL" id="CUH58738.1"/>
    </source>
</evidence>
<evidence type="ECO:0000313" key="2">
    <source>
        <dbReference type="Proteomes" id="UP000051298"/>
    </source>
</evidence>
<dbReference type="Proteomes" id="UP000051298">
    <property type="component" value="Unassembled WGS sequence"/>
</dbReference>
<organism evidence="1 2">
    <name type="scientific">Thalassobacter stenotrophicus</name>
    <dbReference type="NCBI Taxonomy" id="266809"/>
    <lineage>
        <taxon>Bacteria</taxon>
        <taxon>Pseudomonadati</taxon>
        <taxon>Pseudomonadota</taxon>
        <taxon>Alphaproteobacteria</taxon>
        <taxon>Rhodobacterales</taxon>
        <taxon>Roseobacteraceae</taxon>
        <taxon>Thalassobacter</taxon>
    </lineage>
</organism>
<proteinExistence type="predicted"/>
<accession>A0A0N7LSS8</accession>
<protein>
    <recommendedName>
        <fullName evidence="3">DUF3800 domain-containing protein</fullName>
    </recommendedName>
</protein>
<dbReference type="AlphaFoldDB" id="A0A0N7LSS8"/>
<gene>
    <name evidence="1" type="ORF">THS5294_00016</name>
</gene>
<evidence type="ECO:0008006" key="3">
    <source>
        <dbReference type="Google" id="ProtNLM"/>
    </source>
</evidence>
<dbReference type="InterPro" id="IPR024524">
    <property type="entry name" value="DUF3800"/>
</dbReference>